<comment type="caution">
    <text evidence="3">The sequence shown here is derived from an EMBL/GenBank/DDBJ whole genome shotgun (WGS) entry which is preliminary data.</text>
</comment>
<proteinExistence type="predicted"/>
<reference evidence="3" key="1">
    <citation type="submission" date="2022-06" db="EMBL/GenBank/DDBJ databases">
        <title>Aeoliella straminimaris, a novel planctomycete from sediments.</title>
        <authorList>
            <person name="Vitorino I.R."/>
            <person name="Lage O.M."/>
        </authorList>
    </citation>
    <scope>NUCLEOTIDE SEQUENCE</scope>
    <source>
        <strain evidence="3">ICT_H6.2</strain>
    </source>
</reference>
<dbReference type="Gene3D" id="2.40.160.160">
    <property type="entry name" value="Inverse autotransporter, beta-domain"/>
    <property type="match status" value="1"/>
</dbReference>
<dbReference type="EMBL" id="JAMXLR010000036">
    <property type="protein sequence ID" value="MCO6044546.1"/>
    <property type="molecule type" value="Genomic_DNA"/>
</dbReference>
<feature type="domain" description="Inverse autotransporter beta-domain" evidence="1">
    <location>
        <begin position="68"/>
        <end position="160"/>
    </location>
</feature>
<organism evidence="3 4">
    <name type="scientific">Aeoliella straminimaris</name>
    <dbReference type="NCBI Taxonomy" id="2954799"/>
    <lineage>
        <taxon>Bacteria</taxon>
        <taxon>Pseudomonadati</taxon>
        <taxon>Planctomycetota</taxon>
        <taxon>Planctomycetia</taxon>
        <taxon>Pirellulales</taxon>
        <taxon>Lacipirellulaceae</taxon>
        <taxon>Aeoliella</taxon>
    </lineage>
</organism>
<dbReference type="Pfam" id="PF13229">
    <property type="entry name" value="Beta_helix"/>
    <property type="match status" value="1"/>
</dbReference>
<evidence type="ECO:0000313" key="3">
    <source>
        <dbReference type="EMBL" id="MCO6044546.1"/>
    </source>
</evidence>
<dbReference type="Gene3D" id="2.160.20.10">
    <property type="entry name" value="Single-stranded right-handed beta-helix, Pectin lyase-like"/>
    <property type="match status" value="1"/>
</dbReference>
<dbReference type="InterPro" id="IPR024519">
    <property type="entry name" value="IAT_beta"/>
</dbReference>
<dbReference type="InterPro" id="IPR039448">
    <property type="entry name" value="Beta_helix"/>
</dbReference>
<keyword evidence="4" id="KW-1185">Reference proteome</keyword>
<evidence type="ECO:0000313" key="4">
    <source>
        <dbReference type="Proteomes" id="UP001155241"/>
    </source>
</evidence>
<evidence type="ECO:0000259" key="2">
    <source>
        <dbReference type="Pfam" id="PF13229"/>
    </source>
</evidence>
<sequence length="736" mass="78312">MKPQATPIGRPELPAVPVRAGWARCLVASLLVLASGQLLLAQGVDSRLGFSHTAGELPGLDDGYTRFNSFLPLIGPTDYSLVFADLGFVLFNENTQADGANVGLGLRAYDSLTNRIYGGHFYYDYRDTGHSHYNQLSWGFESLGEMFDCRVNAYLPVGDTWNHYLDGASTSFMGSYLYFTDVPQEVALRGVDGEAVGLLIDQGTWQLRGGAGVYSFWHDNTGVAAIGPRARLELRVADQLWINGSVQHDDEFDTTAAVSISWRYGLTRHLEHCSSSTSVACRLGDPVERQDQISIKQYIGGPSTDKLVTSADGHAYTFHHVSSQAAPGGDGSIESPSNTLAAASHQPEDIVLVHGGSAFVGEQFVSSTEGQRVLAEGVPHELETQAGTILLPEVGSGVRPTIVGGAGDVITIAANGVEVSGFDIKPFATFAPFYYYYTDAIHLMLVSSSGIVAQNVNDININRNVIFGATSSGIYLRNVHGMSRVVNNVSSSNLEYGLHIQSSFTGTIAHNSFNDNYGAGLYIFANVIPDVPAEVVGNIVDNQMLRNNLSSQGGPFGGGLYAVANIDGNVSGNAANENGGVGIQVVGSISGDFKDNGAEGTVPYVQLNYSFIIDDSVGFVDGNGEVDNAFGNEEFLSRPWFAADLPNYNPNDVAVLAERSPQDLWSGFGTISAEQRRVGVPLLVWGAVGGEVSGNAGSVTTDVNLELNVVEEYPSWSASPYTAIGGSPLIPLGTID</sequence>
<dbReference type="AlphaFoldDB" id="A0A9X2JGA7"/>
<dbReference type="Pfam" id="PF11924">
    <property type="entry name" value="IAT_beta"/>
    <property type="match status" value="1"/>
</dbReference>
<gene>
    <name evidence="3" type="ORF">NG895_11575</name>
</gene>
<accession>A0A9X2JGA7</accession>
<dbReference type="InterPro" id="IPR011050">
    <property type="entry name" value="Pectin_lyase_fold/virulence"/>
</dbReference>
<feature type="domain" description="Right handed beta helix" evidence="2">
    <location>
        <begin position="448"/>
        <end position="525"/>
    </location>
</feature>
<protein>
    <submittedName>
        <fullName evidence="3">Right-handed parallel beta-helix repeat-containing protein</fullName>
    </submittedName>
</protein>
<name>A0A9X2JGA7_9BACT</name>
<dbReference type="InterPro" id="IPR006626">
    <property type="entry name" value="PbH1"/>
</dbReference>
<dbReference type="SMART" id="SM00710">
    <property type="entry name" value="PbH1"/>
    <property type="match status" value="4"/>
</dbReference>
<dbReference type="Proteomes" id="UP001155241">
    <property type="component" value="Unassembled WGS sequence"/>
</dbReference>
<evidence type="ECO:0000259" key="1">
    <source>
        <dbReference type="Pfam" id="PF11924"/>
    </source>
</evidence>
<dbReference type="InterPro" id="IPR012334">
    <property type="entry name" value="Pectin_lyas_fold"/>
</dbReference>
<dbReference type="RefSeq" id="WP_252852658.1">
    <property type="nucleotide sequence ID" value="NZ_JAMXLR010000036.1"/>
</dbReference>
<dbReference type="InterPro" id="IPR038177">
    <property type="entry name" value="IAT_beta_sf"/>
</dbReference>
<dbReference type="SUPFAM" id="SSF51126">
    <property type="entry name" value="Pectin lyase-like"/>
    <property type="match status" value="1"/>
</dbReference>